<feature type="non-terminal residue" evidence="1">
    <location>
        <position position="49"/>
    </location>
</feature>
<comment type="caution">
    <text evidence="1">The sequence shown here is derived from an EMBL/GenBank/DDBJ whole genome shotgun (WGS) entry which is preliminary data.</text>
</comment>
<proteinExistence type="predicted"/>
<gene>
    <name evidence="1" type="ORF">ACOLOM_LOCUS6397</name>
</gene>
<evidence type="ECO:0000313" key="1">
    <source>
        <dbReference type="EMBL" id="CAG8593086.1"/>
    </source>
</evidence>
<dbReference type="Proteomes" id="UP000789525">
    <property type="component" value="Unassembled WGS sequence"/>
</dbReference>
<protein>
    <submittedName>
        <fullName evidence="1">1784_t:CDS:1</fullName>
    </submittedName>
</protein>
<keyword evidence="2" id="KW-1185">Reference proteome</keyword>
<name>A0ACA9MKV1_9GLOM</name>
<organism evidence="1 2">
    <name type="scientific">Acaulospora colombiana</name>
    <dbReference type="NCBI Taxonomy" id="27376"/>
    <lineage>
        <taxon>Eukaryota</taxon>
        <taxon>Fungi</taxon>
        <taxon>Fungi incertae sedis</taxon>
        <taxon>Mucoromycota</taxon>
        <taxon>Glomeromycotina</taxon>
        <taxon>Glomeromycetes</taxon>
        <taxon>Diversisporales</taxon>
        <taxon>Acaulosporaceae</taxon>
        <taxon>Acaulospora</taxon>
    </lineage>
</organism>
<reference evidence="1" key="1">
    <citation type="submission" date="2021-06" db="EMBL/GenBank/DDBJ databases">
        <authorList>
            <person name="Kallberg Y."/>
            <person name="Tangrot J."/>
            <person name="Rosling A."/>
        </authorList>
    </citation>
    <scope>NUCLEOTIDE SEQUENCE</scope>
    <source>
        <strain evidence="1">CL356</strain>
    </source>
</reference>
<dbReference type="EMBL" id="CAJVPT010013121">
    <property type="protein sequence ID" value="CAG8593086.1"/>
    <property type="molecule type" value="Genomic_DNA"/>
</dbReference>
<sequence length="49" mass="5418">MKTPLPKMIKTTRNLPMKFNSEKKKPGAIGERYNLGSEGNSNEAALGIR</sequence>
<accession>A0ACA9MKV1</accession>
<evidence type="ECO:0000313" key="2">
    <source>
        <dbReference type="Proteomes" id="UP000789525"/>
    </source>
</evidence>